<name>A0A0C3CIF0_OIDMZ</name>
<reference evidence="3" key="2">
    <citation type="submission" date="2015-01" db="EMBL/GenBank/DDBJ databases">
        <title>Evolutionary Origins and Diversification of the Mycorrhizal Mutualists.</title>
        <authorList>
            <consortium name="DOE Joint Genome Institute"/>
            <consortium name="Mycorrhizal Genomics Consortium"/>
            <person name="Kohler A."/>
            <person name="Kuo A."/>
            <person name="Nagy L.G."/>
            <person name="Floudas D."/>
            <person name="Copeland A."/>
            <person name="Barry K.W."/>
            <person name="Cichocki N."/>
            <person name="Veneault-Fourrey C."/>
            <person name="LaButti K."/>
            <person name="Lindquist E.A."/>
            <person name="Lipzen A."/>
            <person name="Lundell T."/>
            <person name="Morin E."/>
            <person name="Murat C."/>
            <person name="Riley R."/>
            <person name="Ohm R."/>
            <person name="Sun H."/>
            <person name="Tunlid A."/>
            <person name="Henrissat B."/>
            <person name="Grigoriev I.V."/>
            <person name="Hibbett D.S."/>
            <person name="Martin F."/>
        </authorList>
    </citation>
    <scope>NUCLEOTIDE SEQUENCE [LARGE SCALE GENOMIC DNA]</scope>
    <source>
        <strain evidence="3">Zn</strain>
    </source>
</reference>
<gene>
    <name evidence="2" type="ORF">OIDMADRAFT_57100</name>
</gene>
<accession>A0A0C3CIF0</accession>
<feature type="transmembrane region" description="Helical" evidence="1">
    <location>
        <begin position="266"/>
        <end position="286"/>
    </location>
</feature>
<dbReference type="EMBL" id="KN832880">
    <property type="protein sequence ID" value="KIM98753.1"/>
    <property type="molecule type" value="Genomic_DNA"/>
</dbReference>
<dbReference type="InParanoid" id="A0A0C3CIF0"/>
<keyword evidence="1" id="KW-0812">Transmembrane</keyword>
<dbReference type="OrthoDB" id="2847781at2759"/>
<reference evidence="2 3" key="1">
    <citation type="submission" date="2014-04" db="EMBL/GenBank/DDBJ databases">
        <authorList>
            <consortium name="DOE Joint Genome Institute"/>
            <person name="Kuo A."/>
            <person name="Martino E."/>
            <person name="Perotto S."/>
            <person name="Kohler A."/>
            <person name="Nagy L.G."/>
            <person name="Floudas D."/>
            <person name="Copeland A."/>
            <person name="Barry K.W."/>
            <person name="Cichocki N."/>
            <person name="Veneault-Fourrey C."/>
            <person name="LaButti K."/>
            <person name="Lindquist E.A."/>
            <person name="Lipzen A."/>
            <person name="Lundell T."/>
            <person name="Morin E."/>
            <person name="Murat C."/>
            <person name="Sun H."/>
            <person name="Tunlid A."/>
            <person name="Henrissat B."/>
            <person name="Grigoriev I.V."/>
            <person name="Hibbett D.S."/>
            <person name="Martin F."/>
            <person name="Nordberg H.P."/>
            <person name="Cantor M.N."/>
            <person name="Hua S.X."/>
        </authorList>
    </citation>
    <scope>NUCLEOTIDE SEQUENCE [LARGE SCALE GENOMIC DNA]</scope>
    <source>
        <strain evidence="2 3">Zn</strain>
    </source>
</reference>
<sequence>MESSNEVSWQSAYYALIPIALNSMLQPREPIGTTCGVSASLRIYLRSSPIVCAMDAAFILIRFAFYMHRRGRSDVRTIKGIIVRAAKDIRDTRDLVDERPRTEEDVHERPRPGRLLSSEFNTYLLYFAIVLGVVTQLLKLTAYSGGSGAIQWTQVWAGFYFGSWFVVEVIFWLAKLEDDTDLNRAEIKALERWIAPCETVFGTLAILVQLGILATVDMKPIAPDPNILSMWFFRGVRFAAHFAVFVVHIPFLKISRKIDTKQAVPGHYMGVLLIFILVPYIVLAWTQGQRFSALYFMISIMISYLSWMLYFFSWTKKWVLFCEPGGSIAPSNIGDVENRSGVQIRVPRYEGGSGKKVWQNVLAFDFFLRIVLLSAFWYVVHYDPTGTAKLQWANYLG</sequence>
<dbReference type="HOGENOM" id="CLU_694634_0_0_1"/>
<keyword evidence="3" id="KW-1185">Reference proteome</keyword>
<feature type="transmembrane region" description="Helical" evidence="1">
    <location>
        <begin position="155"/>
        <end position="173"/>
    </location>
</feature>
<feature type="transmembrane region" description="Helical" evidence="1">
    <location>
        <begin position="193"/>
        <end position="216"/>
    </location>
</feature>
<evidence type="ECO:0000256" key="1">
    <source>
        <dbReference type="SAM" id="Phobius"/>
    </source>
</evidence>
<protein>
    <submittedName>
        <fullName evidence="2">Uncharacterized protein</fullName>
    </submittedName>
</protein>
<proteinExistence type="predicted"/>
<keyword evidence="1" id="KW-0472">Membrane</keyword>
<dbReference type="AlphaFoldDB" id="A0A0C3CIF0"/>
<keyword evidence="1" id="KW-1133">Transmembrane helix</keyword>
<feature type="transmembrane region" description="Helical" evidence="1">
    <location>
        <begin position="361"/>
        <end position="380"/>
    </location>
</feature>
<feature type="transmembrane region" description="Helical" evidence="1">
    <location>
        <begin position="292"/>
        <end position="312"/>
    </location>
</feature>
<evidence type="ECO:0000313" key="3">
    <source>
        <dbReference type="Proteomes" id="UP000054321"/>
    </source>
</evidence>
<organism evidence="2 3">
    <name type="scientific">Oidiodendron maius (strain Zn)</name>
    <dbReference type="NCBI Taxonomy" id="913774"/>
    <lineage>
        <taxon>Eukaryota</taxon>
        <taxon>Fungi</taxon>
        <taxon>Dikarya</taxon>
        <taxon>Ascomycota</taxon>
        <taxon>Pezizomycotina</taxon>
        <taxon>Leotiomycetes</taxon>
        <taxon>Leotiomycetes incertae sedis</taxon>
        <taxon>Myxotrichaceae</taxon>
        <taxon>Oidiodendron</taxon>
    </lineage>
</organism>
<feature type="transmembrane region" description="Helical" evidence="1">
    <location>
        <begin position="236"/>
        <end position="254"/>
    </location>
</feature>
<dbReference type="Proteomes" id="UP000054321">
    <property type="component" value="Unassembled WGS sequence"/>
</dbReference>
<feature type="transmembrane region" description="Helical" evidence="1">
    <location>
        <begin position="48"/>
        <end position="67"/>
    </location>
</feature>
<feature type="transmembrane region" description="Helical" evidence="1">
    <location>
        <begin position="123"/>
        <end position="143"/>
    </location>
</feature>
<evidence type="ECO:0000313" key="2">
    <source>
        <dbReference type="EMBL" id="KIM98753.1"/>
    </source>
</evidence>